<name>U5VRV6_9ACTN</name>
<dbReference type="RefSeq" id="WP_023357345.1">
    <property type="nucleotide sequence ID" value="NC_022657.1"/>
</dbReference>
<accession>U5VRV6</accession>
<dbReference type="InterPro" id="IPR015943">
    <property type="entry name" value="WD40/YVTN_repeat-like_dom_sf"/>
</dbReference>
<protein>
    <recommendedName>
        <fullName evidence="3">Exo-alpha-sialidase</fullName>
    </recommendedName>
</protein>
<evidence type="ECO:0000313" key="1">
    <source>
        <dbReference type="EMBL" id="AGZ38401.1"/>
    </source>
</evidence>
<sequence>MDAVLPRALAGVLLLLTLGGCSALDGVRRPPPDRSPSPSAIVHQPHLPIEYTVRTASVDVPHGYVQQALKFRTATVGVALFTHCELPKRRVGNHDDCTARLFVTADGGSTWLPRRHPKPVADNHQVFFGTGGELILLAEPRLWYVSTDAGRTFRHVEKEPPRSTADDHQVVAPGVQGRMLVSADRADIWLVEQPASRREFPEIWHLDGGTWKPVTVEGHPASYAGAAPLGHGMLMVSTAHGAGIVAPDMPWSPMIWPSGGGVETLLDGTLQARDDLQGELWLGTGEAAERAWVKLKVLPRS</sequence>
<dbReference type="STRING" id="1246995.AFR_00560"/>
<evidence type="ECO:0008006" key="3">
    <source>
        <dbReference type="Google" id="ProtNLM"/>
    </source>
</evidence>
<organism evidence="1 2">
    <name type="scientific">Actinoplanes friuliensis DSM 7358</name>
    <dbReference type="NCBI Taxonomy" id="1246995"/>
    <lineage>
        <taxon>Bacteria</taxon>
        <taxon>Bacillati</taxon>
        <taxon>Actinomycetota</taxon>
        <taxon>Actinomycetes</taxon>
        <taxon>Micromonosporales</taxon>
        <taxon>Micromonosporaceae</taxon>
        <taxon>Actinoplanes</taxon>
    </lineage>
</organism>
<dbReference type="Gene3D" id="2.130.10.10">
    <property type="entry name" value="YVTN repeat-like/Quinoprotein amine dehydrogenase"/>
    <property type="match status" value="1"/>
</dbReference>
<keyword evidence="2" id="KW-1185">Reference proteome</keyword>
<dbReference type="OrthoDB" id="3351730at2"/>
<dbReference type="KEGG" id="afs:AFR_00560"/>
<proteinExistence type="predicted"/>
<dbReference type="SUPFAM" id="SSF110296">
    <property type="entry name" value="Oligoxyloglucan reducing end-specific cellobiohydrolase"/>
    <property type="match status" value="1"/>
</dbReference>
<reference evidence="1 2" key="1">
    <citation type="journal article" date="2014" name="J. Biotechnol.">
        <title>Complete genome sequence of the actinobacterium Actinoplanes friuliensis HAG 010964, producer of the lipopeptide antibiotic friulimycin.</title>
        <authorList>
            <person name="Ruckert C."/>
            <person name="Szczepanowski R."/>
            <person name="Albersmeier A."/>
            <person name="Goesmann A."/>
            <person name="Fischer N."/>
            <person name="Steinkamper A."/>
            <person name="Puhler A."/>
            <person name="Biener R."/>
            <person name="Schwartz D."/>
            <person name="Kalinowski J."/>
        </authorList>
    </citation>
    <scope>NUCLEOTIDE SEQUENCE [LARGE SCALE GENOMIC DNA]</scope>
    <source>
        <strain evidence="1 2">DSM 7358</strain>
    </source>
</reference>
<dbReference type="PROSITE" id="PS51257">
    <property type="entry name" value="PROKAR_LIPOPROTEIN"/>
    <property type="match status" value="1"/>
</dbReference>
<dbReference type="CDD" id="cd15482">
    <property type="entry name" value="Sialidase_non-viral"/>
    <property type="match status" value="1"/>
</dbReference>
<dbReference type="Proteomes" id="UP000017746">
    <property type="component" value="Chromosome"/>
</dbReference>
<gene>
    <name evidence="1" type="ORF">AFR_00560</name>
</gene>
<dbReference type="eggNOG" id="ENOG50309VF">
    <property type="taxonomic scope" value="Bacteria"/>
</dbReference>
<dbReference type="HOGENOM" id="CLU_775709_0_0_11"/>
<evidence type="ECO:0000313" key="2">
    <source>
        <dbReference type="Proteomes" id="UP000017746"/>
    </source>
</evidence>
<dbReference type="AlphaFoldDB" id="U5VRV6"/>
<dbReference type="PATRIC" id="fig|1246995.3.peg.114"/>
<dbReference type="EMBL" id="CP006272">
    <property type="protein sequence ID" value="AGZ38401.1"/>
    <property type="molecule type" value="Genomic_DNA"/>
</dbReference>